<dbReference type="Gene3D" id="2.40.100.10">
    <property type="entry name" value="Cyclophilin-like"/>
    <property type="match status" value="1"/>
</dbReference>
<dbReference type="PANTHER" id="PTHR11071:SF561">
    <property type="entry name" value="PEPTIDYL-PROLYL CIS-TRANS ISOMERASE D-RELATED"/>
    <property type="match status" value="1"/>
</dbReference>
<evidence type="ECO:0000259" key="9">
    <source>
        <dbReference type="PROSITE" id="PS50072"/>
    </source>
</evidence>
<dbReference type="PROSITE" id="PS50059">
    <property type="entry name" value="FKBP_PPIASE"/>
    <property type="match status" value="1"/>
</dbReference>
<dbReference type="SUPFAM" id="SSF54534">
    <property type="entry name" value="FKBP-like"/>
    <property type="match status" value="1"/>
</dbReference>
<dbReference type="EMBL" id="WSZM01000810">
    <property type="protein sequence ID" value="KAF4029482.1"/>
    <property type="molecule type" value="Genomic_DNA"/>
</dbReference>
<keyword evidence="6" id="KW-0802">TPR repeat</keyword>
<dbReference type="InterPro" id="IPR011990">
    <property type="entry name" value="TPR-like_helical_dom_sf"/>
</dbReference>
<dbReference type="SMART" id="SM00028">
    <property type="entry name" value="TPR"/>
    <property type="match status" value="3"/>
</dbReference>
<dbReference type="PROSITE" id="PS00170">
    <property type="entry name" value="CSA_PPIASE_1"/>
    <property type="match status" value="1"/>
</dbReference>
<dbReference type="AlphaFoldDB" id="A0A833W5M9"/>
<dbReference type="PANTHER" id="PTHR11071">
    <property type="entry name" value="PEPTIDYL-PROLYL CIS-TRANS ISOMERASE"/>
    <property type="match status" value="1"/>
</dbReference>
<evidence type="ECO:0000313" key="10">
    <source>
        <dbReference type="EMBL" id="KAF4029482.1"/>
    </source>
</evidence>
<dbReference type="PROSITE" id="PS50072">
    <property type="entry name" value="CSA_PPIASE_2"/>
    <property type="match status" value="1"/>
</dbReference>
<dbReference type="InterPro" id="IPR046357">
    <property type="entry name" value="PPIase_dom_sf"/>
</dbReference>
<evidence type="ECO:0000259" key="8">
    <source>
        <dbReference type="PROSITE" id="PS50059"/>
    </source>
</evidence>
<comment type="catalytic activity">
    <reaction evidence="1 5">
        <text>[protein]-peptidylproline (omega=180) = [protein]-peptidylproline (omega=0)</text>
        <dbReference type="Rhea" id="RHEA:16237"/>
        <dbReference type="Rhea" id="RHEA-COMP:10747"/>
        <dbReference type="Rhea" id="RHEA-COMP:10748"/>
        <dbReference type="ChEBI" id="CHEBI:83833"/>
        <dbReference type="ChEBI" id="CHEBI:83834"/>
        <dbReference type="EC" id="5.2.1.8"/>
    </reaction>
</comment>
<sequence length="677" mass="75540">MNEVFDAETGEKLELSVPVPVATTCTVDEPTLTRKSSEAHRQARQSSRSVHRDTQSQRELGDNVDWERQQVSNVTKANKCFRESLAGVRHELQRRGLAEAERLSLTTELLEKTKHGYARHIQTLVVEEMAREMDREVDLRLELAPLGRERMQRRHDKERVFYRSQIARIRGECEMALTAAAVKNNLLRHTEVRLHRDREMAETTKKEPVDLSGDGGVLKETYVEGSGEVPPAGDEIRAHYTGTLLDGTKFDSSRDRNAEFKFVLGKGNVIKAWDLAFASMKVGEKAILTCKPEYAYGPSGSPPKIPANATLKFDVELLGFSPKAKEMWEMDAEEKIAEATKLKAKGTEQYKAKQFDAAAATYTLAASYMEDMYDVADEDKKSMKQLQTTCFLNAAMAYLKVEDYSEAVTVATKALNNDPSNVKALYRRGVGRMHTNDLERAKEDLLAAGKLEPANREVRREFEVLKKKMKDARQKEKSVFGGLFGKVSMYDDKSVVEAEPVPDPNNPKVFFDIKIGEEDAGKVVMQLYKDITPKTAENFRALCTGEKGNCTTGQPLHYKGSSFHRVIKSFMIQGGDFTRGDGTGGESIYGEKFPDENFRLKHTESGLLSMANAGPGSNGSQFFITTVPTPHLDGKHVVFGKVVEGFDVVKRIEGLDTDKGDKPSQPVTIADCGMYEA</sequence>
<dbReference type="GO" id="GO:0005737">
    <property type="term" value="C:cytoplasm"/>
    <property type="evidence" value="ECO:0007669"/>
    <property type="project" value="TreeGrafter"/>
</dbReference>
<organism evidence="10 11">
    <name type="scientific">Phytophthora infestans</name>
    <name type="common">Potato late blight agent</name>
    <name type="synonym">Botrytis infestans</name>
    <dbReference type="NCBI Taxonomy" id="4787"/>
    <lineage>
        <taxon>Eukaryota</taxon>
        <taxon>Sar</taxon>
        <taxon>Stramenopiles</taxon>
        <taxon>Oomycota</taxon>
        <taxon>Peronosporomycetes</taxon>
        <taxon>Peronosporales</taxon>
        <taxon>Peronosporaceae</taxon>
        <taxon>Phytophthora</taxon>
    </lineage>
</organism>
<dbReference type="InterPro" id="IPR029000">
    <property type="entry name" value="Cyclophilin-like_dom_sf"/>
</dbReference>
<keyword evidence="4 5" id="KW-0413">Isomerase</keyword>
<evidence type="ECO:0000256" key="2">
    <source>
        <dbReference type="ARBA" id="ARBA00013194"/>
    </source>
</evidence>
<dbReference type="FunFam" id="2.40.100.10:FF:000022">
    <property type="entry name" value="Peptidyl-prolyl cis-trans isomerase CYP95"/>
    <property type="match status" value="1"/>
</dbReference>
<dbReference type="SUPFAM" id="SSF48452">
    <property type="entry name" value="TPR-like"/>
    <property type="match status" value="1"/>
</dbReference>
<feature type="domain" description="PPIase FKBP-type" evidence="8">
    <location>
        <begin position="233"/>
        <end position="321"/>
    </location>
</feature>
<dbReference type="InterPro" id="IPR019734">
    <property type="entry name" value="TPR_rpt"/>
</dbReference>
<dbReference type="Gene3D" id="1.25.40.10">
    <property type="entry name" value="Tetratricopeptide repeat domain"/>
    <property type="match status" value="1"/>
</dbReference>
<dbReference type="Proteomes" id="UP000602510">
    <property type="component" value="Unassembled WGS sequence"/>
</dbReference>
<dbReference type="Gene3D" id="3.10.50.40">
    <property type="match status" value="1"/>
</dbReference>
<accession>A0A833W5M9</accession>
<evidence type="ECO:0000256" key="6">
    <source>
        <dbReference type="PROSITE-ProRule" id="PRU00339"/>
    </source>
</evidence>
<feature type="repeat" description="TPR" evidence="6">
    <location>
        <begin position="388"/>
        <end position="421"/>
    </location>
</feature>
<feature type="compositionally biased region" description="Basic and acidic residues" evidence="7">
    <location>
        <begin position="31"/>
        <end position="41"/>
    </location>
</feature>
<keyword evidence="3 5" id="KW-0697">Rotamase</keyword>
<dbReference type="Pfam" id="PF00254">
    <property type="entry name" value="FKBP_C"/>
    <property type="match status" value="1"/>
</dbReference>
<dbReference type="Pfam" id="PF00160">
    <property type="entry name" value="Pro_isomerase"/>
    <property type="match status" value="1"/>
</dbReference>
<evidence type="ECO:0000313" key="11">
    <source>
        <dbReference type="Proteomes" id="UP000602510"/>
    </source>
</evidence>
<dbReference type="GO" id="GO:0003755">
    <property type="term" value="F:peptidyl-prolyl cis-trans isomerase activity"/>
    <property type="evidence" value="ECO:0007669"/>
    <property type="project" value="UniProtKB-KW"/>
</dbReference>
<evidence type="ECO:0000256" key="4">
    <source>
        <dbReference type="ARBA" id="ARBA00023235"/>
    </source>
</evidence>
<gene>
    <name evidence="10" type="ORF">GN244_ATG18812</name>
</gene>
<evidence type="ECO:0000256" key="5">
    <source>
        <dbReference type="PROSITE-ProRule" id="PRU00277"/>
    </source>
</evidence>
<evidence type="ECO:0000256" key="1">
    <source>
        <dbReference type="ARBA" id="ARBA00000971"/>
    </source>
</evidence>
<feature type="compositionally biased region" description="Basic and acidic residues" evidence="7">
    <location>
        <begin position="50"/>
        <end position="65"/>
    </location>
</feature>
<protein>
    <recommendedName>
        <fullName evidence="2 5">peptidylprolyl isomerase</fullName>
        <ecNumber evidence="2 5">5.2.1.8</ecNumber>
    </recommendedName>
</protein>
<reference evidence="10" key="1">
    <citation type="submission" date="2020-04" db="EMBL/GenBank/DDBJ databases">
        <title>Hybrid Assembly of Korean Phytophthora infestans isolates.</title>
        <authorList>
            <person name="Prokchorchik M."/>
            <person name="Lee Y."/>
            <person name="Seo J."/>
            <person name="Cho J.-H."/>
            <person name="Park Y.-E."/>
            <person name="Jang D.-C."/>
            <person name="Im J.-S."/>
            <person name="Choi J.-G."/>
            <person name="Park H.-J."/>
            <person name="Lee G.-B."/>
            <person name="Lee Y.-G."/>
            <person name="Hong S.-Y."/>
            <person name="Cho K."/>
            <person name="Sohn K.H."/>
        </authorList>
    </citation>
    <scope>NUCLEOTIDE SEQUENCE</scope>
    <source>
        <strain evidence="10">KR_1_A1</strain>
    </source>
</reference>
<name>A0A833W5M9_PHYIN</name>
<feature type="domain" description="PPIase cyclophilin-type" evidence="9">
    <location>
        <begin position="510"/>
        <end position="674"/>
    </location>
</feature>
<feature type="region of interest" description="Disordered" evidence="7">
    <location>
        <begin position="30"/>
        <end position="65"/>
    </location>
</feature>
<keyword evidence="11" id="KW-1185">Reference proteome</keyword>
<dbReference type="GO" id="GO:0016018">
    <property type="term" value="F:cyclosporin A binding"/>
    <property type="evidence" value="ECO:0007669"/>
    <property type="project" value="TreeGrafter"/>
</dbReference>
<dbReference type="SUPFAM" id="SSF50891">
    <property type="entry name" value="Cyclophilin-like"/>
    <property type="match status" value="1"/>
</dbReference>
<evidence type="ECO:0000256" key="3">
    <source>
        <dbReference type="ARBA" id="ARBA00023110"/>
    </source>
</evidence>
<dbReference type="InterPro" id="IPR002130">
    <property type="entry name" value="Cyclophilin-type_PPIase_dom"/>
</dbReference>
<dbReference type="FunFam" id="3.10.50.40:FF:000053">
    <property type="entry name" value="Peptidylprolyl isomerase"/>
    <property type="match status" value="1"/>
</dbReference>
<dbReference type="CDD" id="cd01926">
    <property type="entry name" value="cyclophilin_ABH_like"/>
    <property type="match status" value="1"/>
</dbReference>
<dbReference type="InterPro" id="IPR001179">
    <property type="entry name" value="PPIase_FKBP_dom"/>
</dbReference>
<proteinExistence type="predicted"/>
<dbReference type="PRINTS" id="PR00153">
    <property type="entry name" value="CSAPPISMRASE"/>
</dbReference>
<dbReference type="PROSITE" id="PS50005">
    <property type="entry name" value="TPR"/>
    <property type="match status" value="1"/>
</dbReference>
<dbReference type="EC" id="5.2.1.8" evidence="2 5"/>
<dbReference type="FunFam" id="1.25.40.10:FF:000052">
    <property type="entry name" value="Aryl-hydrocarbon-interacting protein-like 1"/>
    <property type="match status" value="1"/>
</dbReference>
<dbReference type="GO" id="GO:0006457">
    <property type="term" value="P:protein folding"/>
    <property type="evidence" value="ECO:0007669"/>
    <property type="project" value="InterPro"/>
</dbReference>
<comment type="caution">
    <text evidence="10">The sequence shown here is derived from an EMBL/GenBank/DDBJ whole genome shotgun (WGS) entry which is preliminary data.</text>
</comment>
<evidence type="ECO:0000256" key="7">
    <source>
        <dbReference type="SAM" id="MobiDB-lite"/>
    </source>
</evidence>
<dbReference type="InterPro" id="IPR020892">
    <property type="entry name" value="Cyclophilin-type_PPIase_CS"/>
</dbReference>